<proteinExistence type="predicted"/>
<dbReference type="Pfam" id="PF04601">
    <property type="entry name" value="DUF569"/>
    <property type="match status" value="1"/>
</dbReference>
<protein>
    <recommendedName>
        <fullName evidence="1">DUF569 domain-containing protein</fullName>
    </recommendedName>
</protein>
<reference evidence="2" key="2">
    <citation type="submission" date="2018-03" db="EMBL/GenBank/DDBJ databases">
        <title>The Triticum urartu genome reveals the dynamic nature of wheat genome evolution.</title>
        <authorList>
            <person name="Ling H."/>
            <person name="Ma B."/>
            <person name="Shi X."/>
            <person name="Liu H."/>
            <person name="Dong L."/>
            <person name="Sun H."/>
            <person name="Cao Y."/>
            <person name="Gao Q."/>
            <person name="Zheng S."/>
            <person name="Li Y."/>
            <person name="Yu Y."/>
            <person name="Du H."/>
            <person name="Qi M."/>
            <person name="Li Y."/>
            <person name="Yu H."/>
            <person name="Cui Y."/>
            <person name="Wang N."/>
            <person name="Chen C."/>
            <person name="Wu H."/>
            <person name="Zhao Y."/>
            <person name="Zhang J."/>
            <person name="Li Y."/>
            <person name="Zhou W."/>
            <person name="Zhang B."/>
            <person name="Hu W."/>
            <person name="Eijk M."/>
            <person name="Tang J."/>
            <person name="Witsenboer H."/>
            <person name="Zhao S."/>
            <person name="Li Z."/>
            <person name="Zhang A."/>
            <person name="Wang D."/>
            <person name="Liang C."/>
        </authorList>
    </citation>
    <scope>NUCLEOTIDE SEQUENCE [LARGE SCALE GENOMIC DNA]</scope>
    <source>
        <strain evidence="2">cv. G1812</strain>
    </source>
</reference>
<feature type="domain" description="DUF569" evidence="1">
    <location>
        <begin position="1"/>
        <end position="147"/>
    </location>
</feature>
<reference evidence="2" key="3">
    <citation type="submission" date="2022-06" db="UniProtKB">
        <authorList>
            <consortium name="EnsemblPlants"/>
        </authorList>
    </citation>
    <scope>IDENTIFICATION</scope>
</reference>
<dbReference type="InterPro" id="IPR007679">
    <property type="entry name" value="DUF569"/>
</dbReference>
<evidence type="ECO:0000313" key="3">
    <source>
        <dbReference type="Proteomes" id="UP000015106"/>
    </source>
</evidence>
<dbReference type="EnsemblPlants" id="TuG1812G0200001455.01.T01">
    <property type="protein sequence ID" value="TuG1812G0200001455.01.T01.cds252888"/>
    <property type="gene ID" value="TuG1812G0200001455.01"/>
</dbReference>
<dbReference type="SUPFAM" id="SSF50405">
    <property type="entry name" value="Actin-crosslinking proteins"/>
    <property type="match status" value="1"/>
</dbReference>
<organism evidence="2 3">
    <name type="scientific">Triticum urartu</name>
    <name type="common">Red wild einkorn</name>
    <name type="synonym">Crithodium urartu</name>
    <dbReference type="NCBI Taxonomy" id="4572"/>
    <lineage>
        <taxon>Eukaryota</taxon>
        <taxon>Viridiplantae</taxon>
        <taxon>Streptophyta</taxon>
        <taxon>Embryophyta</taxon>
        <taxon>Tracheophyta</taxon>
        <taxon>Spermatophyta</taxon>
        <taxon>Magnoliopsida</taxon>
        <taxon>Liliopsida</taxon>
        <taxon>Poales</taxon>
        <taxon>Poaceae</taxon>
        <taxon>BOP clade</taxon>
        <taxon>Pooideae</taxon>
        <taxon>Triticodae</taxon>
        <taxon>Triticeae</taxon>
        <taxon>Triticinae</taxon>
        <taxon>Triticum</taxon>
    </lineage>
</organism>
<dbReference type="InterPro" id="IPR008999">
    <property type="entry name" value="Actin-crosslinking"/>
</dbReference>
<dbReference type="Gene3D" id="2.80.10.50">
    <property type="match status" value="1"/>
</dbReference>
<sequence length="218" mass="24083">MDQFLDGHHVRLRSRVHGTYLHADGDGHGVSLHGRRSSMKAAWAVHIYQGGAADAQYVLLHSAAYGSYLAATDAPAPRGHRGLRVEQRNYDEGAEEAIRWEAVRFGSGDDVLLRHVTGRCLRANGPGRYLPWNNGVSVDDIDNARTRMLWVVEHISAREGMPPLPRPTGVSPPSPCPLLDSSRLLSAEPYLSELGSWLALVCVRIQSRMVIDRVDFNS</sequence>
<dbReference type="Gramene" id="TuG1812G0200001455.01.T01">
    <property type="protein sequence ID" value="TuG1812G0200001455.01.T01.cds252888"/>
    <property type="gene ID" value="TuG1812G0200001455.01"/>
</dbReference>
<dbReference type="PANTHER" id="PTHR31205:SF80">
    <property type="entry name" value="DUF569 DOMAIN-CONTAINING PROTEIN"/>
    <property type="match status" value="1"/>
</dbReference>
<dbReference type="PANTHER" id="PTHR31205">
    <property type="entry name" value="ACTIN CROSS-LINKING PROTEIN (DUF569)"/>
    <property type="match status" value="1"/>
</dbReference>
<reference evidence="3" key="1">
    <citation type="journal article" date="2013" name="Nature">
        <title>Draft genome of the wheat A-genome progenitor Triticum urartu.</title>
        <authorList>
            <person name="Ling H.Q."/>
            <person name="Zhao S."/>
            <person name="Liu D."/>
            <person name="Wang J."/>
            <person name="Sun H."/>
            <person name="Zhang C."/>
            <person name="Fan H."/>
            <person name="Li D."/>
            <person name="Dong L."/>
            <person name="Tao Y."/>
            <person name="Gao C."/>
            <person name="Wu H."/>
            <person name="Li Y."/>
            <person name="Cui Y."/>
            <person name="Guo X."/>
            <person name="Zheng S."/>
            <person name="Wang B."/>
            <person name="Yu K."/>
            <person name="Liang Q."/>
            <person name="Yang W."/>
            <person name="Lou X."/>
            <person name="Chen J."/>
            <person name="Feng M."/>
            <person name="Jian J."/>
            <person name="Zhang X."/>
            <person name="Luo G."/>
            <person name="Jiang Y."/>
            <person name="Liu J."/>
            <person name="Wang Z."/>
            <person name="Sha Y."/>
            <person name="Zhang B."/>
            <person name="Wu H."/>
            <person name="Tang D."/>
            <person name="Shen Q."/>
            <person name="Xue P."/>
            <person name="Zou S."/>
            <person name="Wang X."/>
            <person name="Liu X."/>
            <person name="Wang F."/>
            <person name="Yang Y."/>
            <person name="An X."/>
            <person name="Dong Z."/>
            <person name="Zhang K."/>
            <person name="Zhang X."/>
            <person name="Luo M.C."/>
            <person name="Dvorak J."/>
            <person name="Tong Y."/>
            <person name="Wang J."/>
            <person name="Yang H."/>
            <person name="Li Z."/>
            <person name="Wang D."/>
            <person name="Zhang A."/>
            <person name="Wang J."/>
        </authorList>
    </citation>
    <scope>NUCLEOTIDE SEQUENCE</scope>
    <source>
        <strain evidence="3">cv. G1812</strain>
    </source>
</reference>
<accession>A0A8R7TED9</accession>
<name>A0A8R7TED9_TRIUA</name>
<dbReference type="Proteomes" id="UP000015106">
    <property type="component" value="Chromosome 2"/>
</dbReference>
<evidence type="ECO:0000313" key="2">
    <source>
        <dbReference type="EnsemblPlants" id="TuG1812G0200001455.01.T01.cds252888"/>
    </source>
</evidence>
<dbReference type="AlphaFoldDB" id="A0A8R7TED9"/>
<evidence type="ECO:0000259" key="1">
    <source>
        <dbReference type="Pfam" id="PF04601"/>
    </source>
</evidence>
<dbReference type="CDD" id="cd23340">
    <property type="entry name" value="beta-trefoil_FSCN_ACP-like"/>
    <property type="match status" value="1"/>
</dbReference>
<keyword evidence="3" id="KW-1185">Reference proteome</keyword>